<evidence type="ECO:0000259" key="3">
    <source>
        <dbReference type="PROSITE" id="PS50089"/>
    </source>
</evidence>
<dbReference type="CDD" id="cd16448">
    <property type="entry name" value="RING-H2"/>
    <property type="match status" value="1"/>
</dbReference>
<evidence type="ECO:0000256" key="1">
    <source>
        <dbReference type="PROSITE-ProRule" id="PRU00175"/>
    </source>
</evidence>
<proteinExistence type="predicted"/>
<dbReference type="InterPro" id="IPR013083">
    <property type="entry name" value="Znf_RING/FYVE/PHD"/>
</dbReference>
<keyword evidence="1" id="KW-0863">Zinc-finger</keyword>
<dbReference type="PANTHER" id="PTHR31150:SF2">
    <property type="entry name" value="RING_U-BOX SUPERFAMILY PROTEIN"/>
    <property type="match status" value="1"/>
</dbReference>
<name>A0A565CMU1_9BRAS</name>
<feature type="region of interest" description="Disordered" evidence="2">
    <location>
        <begin position="22"/>
        <end position="107"/>
    </location>
</feature>
<dbReference type="PANTHER" id="PTHR31150">
    <property type="entry name" value="EXPRESSED PROTEIN"/>
    <property type="match status" value="1"/>
</dbReference>
<dbReference type="SUPFAM" id="SSF57850">
    <property type="entry name" value="RING/U-box"/>
    <property type="match status" value="1"/>
</dbReference>
<keyword evidence="1" id="KW-0862">Zinc</keyword>
<evidence type="ECO:0000313" key="5">
    <source>
        <dbReference type="Proteomes" id="UP000489600"/>
    </source>
</evidence>
<dbReference type="Proteomes" id="UP000489600">
    <property type="component" value="Unassembled WGS sequence"/>
</dbReference>
<sequence>MLNLVTKLAWSLAIERPLVTIKSPPHSRTRGIPSSSQDDGLQWRMNLSYSPSGYTRDGFEQDTSDQSPGFELPPSRSRSRKSLESCFQQSPRSIRSNHQSLNEDKGFDRASRAISQSFRSLLSHSESGSPSETPSKQPFCFSHRSYPRVFCNPVSDCENPKPDDSQEDSSTNPDSSFMMSTRNHQDSPVEEASPNSSSSDMLPDVERSNETAEVGNPRLEPGSMTHQRCGVCKKLLSQRSPWCSYKILRCGDMPATGVFPCHHVYHVECLDEVTPTAQTRDPLCPVCSNTIGAMERPLVMPETLELALRSLRRSRTSVESEPLSNPCNDNQRRHIRRRRRRSHKWERLSCCLNINFSSSSQDPT</sequence>
<reference evidence="4" key="1">
    <citation type="submission" date="2019-07" db="EMBL/GenBank/DDBJ databases">
        <authorList>
            <person name="Dittberner H."/>
        </authorList>
    </citation>
    <scope>NUCLEOTIDE SEQUENCE [LARGE SCALE GENOMIC DNA]</scope>
</reference>
<feature type="domain" description="RING-type" evidence="3">
    <location>
        <begin position="229"/>
        <end position="288"/>
    </location>
</feature>
<dbReference type="AlphaFoldDB" id="A0A565CMU1"/>
<dbReference type="Gene3D" id="3.30.40.10">
    <property type="entry name" value="Zinc/RING finger domain, C3HC4 (zinc finger)"/>
    <property type="match status" value="1"/>
</dbReference>
<dbReference type="GO" id="GO:0008270">
    <property type="term" value="F:zinc ion binding"/>
    <property type="evidence" value="ECO:0007669"/>
    <property type="project" value="UniProtKB-KW"/>
</dbReference>
<evidence type="ECO:0000256" key="2">
    <source>
        <dbReference type="SAM" id="MobiDB-lite"/>
    </source>
</evidence>
<dbReference type="OrthoDB" id="755409at2759"/>
<feature type="region of interest" description="Disordered" evidence="2">
    <location>
        <begin position="315"/>
        <end position="335"/>
    </location>
</feature>
<protein>
    <recommendedName>
        <fullName evidence="3">RING-type domain-containing protein</fullName>
    </recommendedName>
</protein>
<comment type="caution">
    <text evidence="4">The sequence shown here is derived from an EMBL/GenBank/DDBJ whole genome shotgun (WGS) entry which is preliminary data.</text>
</comment>
<gene>
    <name evidence="4" type="ORF">ANE_LOCUS25487</name>
</gene>
<feature type="compositionally biased region" description="Polar residues" evidence="2">
    <location>
        <begin position="86"/>
        <end position="100"/>
    </location>
</feature>
<feature type="compositionally biased region" description="Polar residues" evidence="2">
    <location>
        <begin position="32"/>
        <end position="53"/>
    </location>
</feature>
<keyword evidence="1" id="KW-0479">Metal-binding</keyword>
<organism evidence="4 5">
    <name type="scientific">Arabis nemorensis</name>
    <dbReference type="NCBI Taxonomy" id="586526"/>
    <lineage>
        <taxon>Eukaryota</taxon>
        <taxon>Viridiplantae</taxon>
        <taxon>Streptophyta</taxon>
        <taxon>Embryophyta</taxon>
        <taxon>Tracheophyta</taxon>
        <taxon>Spermatophyta</taxon>
        <taxon>Magnoliopsida</taxon>
        <taxon>eudicotyledons</taxon>
        <taxon>Gunneridae</taxon>
        <taxon>Pentapetalae</taxon>
        <taxon>rosids</taxon>
        <taxon>malvids</taxon>
        <taxon>Brassicales</taxon>
        <taxon>Brassicaceae</taxon>
        <taxon>Arabideae</taxon>
        <taxon>Arabis</taxon>
    </lineage>
</organism>
<keyword evidence="5" id="KW-1185">Reference proteome</keyword>
<dbReference type="EMBL" id="CABITT030000008">
    <property type="protein sequence ID" value="VVB15043.1"/>
    <property type="molecule type" value="Genomic_DNA"/>
</dbReference>
<feature type="compositionally biased region" description="Polar residues" evidence="2">
    <location>
        <begin position="168"/>
        <end position="182"/>
    </location>
</feature>
<evidence type="ECO:0000313" key="4">
    <source>
        <dbReference type="EMBL" id="VVB15043.1"/>
    </source>
</evidence>
<dbReference type="InterPro" id="IPR001841">
    <property type="entry name" value="Znf_RING"/>
</dbReference>
<accession>A0A565CMU1</accession>
<dbReference type="PROSITE" id="PS50089">
    <property type="entry name" value="ZF_RING_2"/>
    <property type="match status" value="1"/>
</dbReference>
<feature type="region of interest" description="Disordered" evidence="2">
    <location>
        <begin position="157"/>
        <end position="221"/>
    </location>
</feature>